<evidence type="ECO:0000259" key="3">
    <source>
        <dbReference type="Pfam" id="PF00501"/>
    </source>
</evidence>
<sequence>MVRIEDVVRDRWSDEDPILWWDGTWWKAQEIFDLASRMEASLARAGFLRGYRLAVLMPNCPALLALSLACWRLGGTVASLNPASGAEGLLAALKHGEPSTVVVGESIAEKLAPALDLAEVGWSSISPEGEGEPFRCESCAPSSDDIALLFATSGTTGRPKAVPLTHNNVISDVQQSLDKVRMINEEDVFLNVLPNFHTLGFVVSGILPLITGCRQAIMPSFMPPERVLDCIDLSEVTVMVGVPTMLRFLVAGASKAGRRFSSIRLIISGGDRFPPELDRRVEDVFGVPVLEGYGLTECSPVLAVNPDYSSRKLGTAGPILDQVEWQVRSEDGVVLDVGEEGILWVRGPSVVTEYFGSLPGTGDRFEDGWFNTGDVVVVDGSGYVSIMDRASDVIIVGGFNVYPQEVENVLVSFPGVKEAAVVGRSNSMSGQVPHGYVIAEGEDISSSDLIAYCKEKLAHYKVPRKIHFVQNLPRNSLGKVLRRVLRDELGGKR</sequence>
<dbReference type="Proteomes" id="UP000193355">
    <property type="component" value="Unassembled WGS sequence"/>
</dbReference>
<evidence type="ECO:0000256" key="2">
    <source>
        <dbReference type="ARBA" id="ARBA00022598"/>
    </source>
</evidence>
<dbReference type="InterPro" id="IPR020845">
    <property type="entry name" value="AMP-binding_CS"/>
</dbReference>
<dbReference type="GO" id="GO:0006631">
    <property type="term" value="P:fatty acid metabolic process"/>
    <property type="evidence" value="ECO:0007669"/>
    <property type="project" value="TreeGrafter"/>
</dbReference>
<proteinExistence type="inferred from homology"/>
<gene>
    <name evidence="5" type="ORF">SAMN06275492_11542</name>
</gene>
<keyword evidence="2" id="KW-0436">Ligase</keyword>
<dbReference type="InterPro" id="IPR042099">
    <property type="entry name" value="ANL_N_sf"/>
</dbReference>
<dbReference type="PROSITE" id="PS00455">
    <property type="entry name" value="AMP_BINDING"/>
    <property type="match status" value="1"/>
</dbReference>
<dbReference type="InterPro" id="IPR000873">
    <property type="entry name" value="AMP-dep_synth/lig_dom"/>
</dbReference>
<accession>A0A1X7JRK5</accession>
<evidence type="ECO:0000313" key="6">
    <source>
        <dbReference type="Proteomes" id="UP000193355"/>
    </source>
</evidence>
<feature type="domain" description="AMP-binding enzyme C-terminal" evidence="4">
    <location>
        <begin position="405"/>
        <end position="479"/>
    </location>
</feature>
<dbReference type="EMBL" id="FXBB01000015">
    <property type="protein sequence ID" value="SMG30741.1"/>
    <property type="molecule type" value="Genomic_DNA"/>
</dbReference>
<evidence type="ECO:0000259" key="4">
    <source>
        <dbReference type="Pfam" id="PF13193"/>
    </source>
</evidence>
<dbReference type="Pfam" id="PF00501">
    <property type="entry name" value="AMP-binding"/>
    <property type="match status" value="1"/>
</dbReference>
<dbReference type="Gene3D" id="3.30.300.30">
    <property type="match status" value="1"/>
</dbReference>
<dbReference type="Gene3D" id="3.40.50.12780">
    <property type="entry name" value="N-terminal domain of ligase-like"/>
    <property type="match status" value="1"/>
</dbReference>
<feature type="domain" description="AMP-dependent synthetase/ligase" evidence="3">
    <location>
        <begin position="15"/>
        <end position="355"/>
    </location>
</feature>
<dbReference type="InterPro" id="IPR045851">
    <property type="entry name" value="AMP-bd_C_sf"/>
</dbReference>
<protein>
    <submittedName>
        <fullName evidence="5">Long-chain acyl-CoA synthetase</fullName>
    </submittedName>
</protein>
<evidence type="ECO:0000256" key="1">
    <source>
        <dbReference type="ARBA" id="ARBA00006432"/>
    </source>
</evidence>
<organism evidence="5 6">
    <name type="scientific">Dethiosulfovibrio salsuginis</name>
    <dbReference type="NCBI Taxonomy" id="561720"/>
    <lineage>
        <taxon>Bacteria</taxon>
        <taxon>Thermotogati</taxon>
        <taxon>Synergistota</taxon>
        <taxon>Synergistia</taxon>
        <taxon>Synergistales</taxon>
        <taxon>Dethiosulfovibrionaceae</taxon>
        <taxon>Dethiosulfovibrio</taxon>
    </lineage>
</organism>
<name>A0A1X7JRK5_9BACT</name>
<dbReference type="GO" id="GO:0031956">
    <property type="term" value="F:medium-chain fatty acid-CoA ligase activity"/>
    <property type="evidence" value="ECO:0007669"/>
    <property type="project" value="TreeGrafter"/>
</dbReference>
<dbReference type="InterPro" id="IPR025110">
    <property type="entry name" value="AMP-bd_C"/>
</dbReference>
<dbReference type="PANTHER" id="PTHR43201">
    <property type="entry name" value="ACYL-COA SYNTHETASE"/>
    <property type="match status" value="1"/>
</dbReference>
<dbReference type="PANTHER" id="PTHR43201:SF5">
    <property type="entry name" value="MEDIUM-CHAIN ACYL-COA LIGASE ACSF2, MITOCHONDRIAL"/>
    <property type="match status" value="1"/>
</dbReference>
<comment type="similarity">
    <text evidence="1">Belongs to the ATP-dependent AMP-binding enzyme family.</text>
</comment>
<dbReference type="AlphaFoldDB" id="A0A1X7JRK5"/>
<reference evidence="6" key="1">
    <citation type="submission" date="2017-04" db="EMBL/GenBank/DDBJ databases">
        <authorList>
            <person name="Varghese N."/>
            <person name="Submissions S."/>
        </authorList>
    </citation>
    <scope>NUCLEOTIDE SEQUENCE [LARGE SCALE GENOMIC DNA]</scope>
    <source>
        <strain evidence="6">USBA 82</strain>
    </source>
</reference>
<dbReference type="Pfam" id="PF13193">
    <property type="entry name" value="AMP-binding_C"/>
    <property type="match status" value="1"/>
</dbReference>
<keyword evidence="6" id="KW-1185">Reference proteome</keyword>
<dbReference type="SUPFAM" id="SSF56801">
    <property type="entry name" value="Acetyl-CoA synthetase-like"/>
    <property type="match status" value="1"/>
</dbReference>
<evidence type="ECO:0000313" key="5">
    <source>
        <dbReference type="EMBL" id="SMG30741.1"/>
    </source>
</evidence>
<dbReference type="STRING" id="561720.SAMN06275492_11542"/>